<feature type="region of interest" description="Disordered" evidence="1">
    <location>
        <begin position="345"/>
        <end position="376"/>
    </location>
</feature>
<reference evidence="3 4" key="1">
    <citation type="journal article" date="2024" name="IMA Fungus">
        <title>IMA Genome - F19 : A genome assembly and annotation guide to empower mycologists, including annotated draft genome sequences of Ceratocystis pirilliformis, Diaporthe australafricana, Fusarium ophioides, Paecilomyces lecythidis, and Sporothrix stenoceras.</title>
        <authorList>
            <person name="Aylward J."/>
            <person name="Wilson A.M."/>
            <person name="Visagie C.M."/>
            <person name="Spraker J."/>
            <person name="Barnes I."/>
            <person name="Buitendag C."/>
            <person name="Ceriani C."/>
            <person name="Del Mar Angel L."/>
            <person name="du Plessis D."/>
            <person name="Fuchs T."/>
            <person name="Gasser K."/>
            <person name="Kramer D."/>
            <person name="Li W."/>
            <person name="Munsamy K."/>
            <person name="Piso A."/>
            <person name="Price J.L."/>
            <person name="Sonnekus B."/>
            <person name="Thomas C."/>
            <person name="van der Nest A."/>
            <person name="van Dijk A."/>
            <person name="van Heerden A."/>
            <person name="van Vuuren N."/>
            <person name="Yilmaz N."/>
            <person name="Duong T.A."/>
            <person name="van der Merwe N.A."/>
            <person name="Wingfield M.J."/>
            <person name="Wingfield B.D."/>
        </authorList>
    </citation>
    <scope>NUCLEOTIDE SEQUENCE [LARGE SCALE GENOMIC DNA]</scope>
    <source>
        <strain evidence="3 4">CMW 18300</strain>
    </source>
</reference>
<dbReference type="EMBL" id="JAWRVE010000080">
    <property type="protein sequence ID" value="KAL1862559.1"/>
    <property type="molecule type" value="Genomic_DNA"/>
</dbReference>
<accession>A0ABR3WI42</accession>
<feature type="region of interest" description="Disordered" evidence="1">
    <location>
        <begin position="444"/>
        <end position="463"/>
    </location>
</feature>
<feature type="domain" description="WW" evidence="2">
    <location>
        <begin position="2"/>
        <end position="34"/>
    </location>
</feature>
<evidence type="ECO:0000313" key="4">
    <source>
        <dbReference type="Proteomes" id="UP001583177"/>
    </source>
</evidence>
<gene>
    <name evidence="3" type="primary">TRM61_1</name>
    <name evidence="3" type="ORF">Daus18300_008518</name>
</gene>
<name>A0ABR3WI42_9PEZI</name>
<dbReference type="PROSITE" id="PS01159">
    <property type="entry name" value="WW_DOMAIN_1"/>
    <property type="match status" value="1"/>
</dbReference>
<evidence type="ECO:0000256" key="1">
    <source>
        <dbReference type="SAM" id="MobiDB-lite"/>
    </source>
</evidence>
<comment type="caution">
    <text evidence="3">The sequence shown here is derived from an EMBL/GenBank/DDBJ whole genome shotgun (WGS) entry which is preliminary data.</text>
</comment>
<evidence type="ECO:0000313" key="3">
    <source>
        <dbReference type="EMBL" id="KAL1862559.1"/>
    </source>
</evidence>
<feature type="compositionally biased region" description="Basic and acidic residues" evidence="1">
    <location>
        <begin position="544"/>
        <end position="556"/>
    </location>
</feature>
<feature type="region of interest" description="Disordered" evidence="1">
    <location>
        <begin position="129"/>
        <end position="172"/>
    </location>
</feature>
<dbReference type="GO" id="GO:0030731">
    <property type="term" value="F:guanidinoacetate N-methyltransferase activity"/>
    <property type="evidence" value="ECO:0007669"/>
    <property type="project" value="UniProtKB-EC"/>
</dbReference>
<dbReference type="GO" id="GO:0032259">
    <property type="term" value="P:methylation"/>
    <property type="evidence" value="ECO:0007669"/>
    <property type="project" value="UniProtKB-KW"/>
</dbReference>
<feature type="region of interest" description="Disordered" evidence="1">
    <location>
        <begin position="418"/>
        <end position="438"/>
    </location>
</feature>
<feature type="compositionally biased region" description="Polar residues" evidence="1">
    <location>
        <begin position="156"/>
        <end position="172"/>
    </location>
</feature>
<dbReference type="InterPro" id="IPR036020">
    <property type="entry name" value="WW_dom_sf"/>
</dbReference>
<dbReference type="InterPro" id="IPR001202">
    <property type="entry name" value="WW_dom"/>
</dbReference>
<evidence type="ECO:0000259" key="2">
    <source>
        <dbReference type="PROSITE" id="PS50020"/>
    </source>
</evidence>
<protein>
    <submittedName>
        <fullName evidence="3">tRNA (Adenine-N(1)-)-methyltransferase catalytic subunit trm61</fullName>
        <ecNumber evidence="3">2.1.1.2</ecNumber>
    </submittedName>
</protein>
<dbReference type="PROSITE" id="PS50020">
    <property type="entry name" value="WW_DOMAIN_2"/>
    <property type="match status" value="1"/>
</dbReference>
<dbReference type="Proteomes" id="UP001583177">
    <property type="component" value="Unassembled WGS sequence"/>
</dbReference>
<sequence>MATLPHGWAADYDGARWFYVYGATGQSQFQFPRPGDEFPDFGGAVATLLPAVELMPEEKLESERQVRRLVNASGLGKDSSELAGNDMEELVDGKKGLRGHVGTVHHAGDGGGHGTLCFESFAAAGPRGRQAVSGKHERRGIVDQGGCRVDDGSPVSALTSSTDAAQESTGEPTSVPLLIASEHARKDVPPDLAVPSTAATLTVMGEPVLTVVETTVAAPSVQLRGEDQPAAVARSPLAELPALDRRSIDFIRIPLGASPVGDVPELYSDSTALCEDGINPPPVELPGSEGGWIAHAMVPNLVVQSLFELPACEGSCSSPETANSTAGLGANPYSQMTMVENHGATANAGLGETPGAKGRGHDRAGLPSQASRISPKNPLDEAMLRGIVNSASGQEAPVKKADNPAYVSQTVQRNLSHFPSILRPGPRNPGRPVKPDTVSNTAHAVPARLHKPPEHQGKRQNEADAPYQGISVRMPAMPLMLHPPDAPNTAMTPSPGTPDCHGIGATRHNRLPSSVNFVIPISHIAAPAAAAAVTRSGLPGLHHDDAWAQWPDDKKTASWNSDPSPKSVPPQPPLGVTRHT</sequence>
<keyword evidence="3" id="KW-0808">Transferase</keyword>
<feature type="region of interest" description="Disordered" evidence="1">
    <location>
        <begin position="544"/>
        <end position="580"/>
    </location>
</feature>
<organism evidence="3 4">
    <name type="scientific">Diaporthe australafricana</name>
    <dbReference type="NCBI Taxonomy" id="127596"/>
    <lineage>
        <taxon>Eukaryota</taxon>
        <taxon>Fungi</taxon>
        <taxon>Dikarya</taxon>
        <taxon>Ascomycota</taxon>
        <taxon>Pezizomycotina</taxon>
        <taxon>Sordariomycetes</taxon>
        <taxon>Sordariomycetidae</taxon>
        <taxon>Diaporthales</taxon>
        <taxon>Diaporthaceae</taxon>
        <taxon>Diaporthe</taxon>
    </lineage>
</organism>
<feature type="compositionally biased region" description="Basic and acidic residues" evidence="1">
    <location>
        <begin position="451"/>
        <end position="462"/>
    </location>
</feature>
<dbReference type="SUPFAM" id="SSF51045">
    <property type="entry name" value="WW domain"/>
    <property type="match status" value="1"/>
</dbReference>
<keyword evidence="4" id="KW-1185">Reference proteome</keyword>
<dbReference type="EC" id="2.1.1.2" evidence="3"/>
<proteinExistence type="predicted"/>
<keyword evidence="3" id="KW-0489">Methyltransferase</keyword>